<evidence type="ECO:0000256" key="3">
    <source>
        <dbReference type="ARBA" id="ARBA00022490"/>
    </source>
</evidence>
<keyword evidence="10" id="KW-1185">Reference proteome</keyword>
<evidence type="ECO:0000256" key="1">
    <source>
        <dbReference type="ARBA" id="ARBA00004496"/>
    </source>
</evidence>
<accession>A0A5R9A1U5</accession>
<evidence type="ECO:0000256" key="6">
    <source>
        <dbReference type="ARBA" id="ARBA00025526"/>
    </source>
</evidence>
<sequence>MHVMATAGHVDHGKSTLVRALTGTEPDRWEQERQRGLTIDLGFAATTLPSGRVLSFVDVPGHERFLGNMLAGLGPAPMVCFVVAADQGWQAQSSDHRDAVAALGIRSGLIVITRTDRAPDRVPEVLEQARRELAGTGVEHAPAVAVSATEGTGLDQLRATLDAVVALAPRPAPQAPVRMWVDRSFSLRGAGTVVTGTLEAGTLHRDQRLHLLGPNIDQPVSVRGLQARHTSVETLTAVDRAAVNLRGAPPDQVARGDVLLTPAAWHLTSVIDVRHSTGETFDDAPQHLTVHLGTAAIPARCRQFDNLHARLTLTRPLPVRIGDRVLLQGSSTRPVRAGALVLDVDPPQLHRRGAGRRRAATLAGMTAAGDLAGEVRRRKAVKEEALLRMGLDVPAQLSGDVQRVSNWLVDSAHMKRWSAELSAAVEQHMQQDPLSAGLSEGAAADRLGLPDRVLLPPLTRQAGLQHSAGRITSPGAQRSLGPAESSVADLEGELASAPFQAPEAQRLAELGLSDRELAAAEQQDRLLRLSSGVVLLPSAPARAMRVLSQLDQPFTLSAARQALGTSRRVAVPLLEHLDARGWTRRVDAALREVVR</sequence>
<dbReference type="GO" id="GO:0005737">
    <property type="term" value="C:cytoplasm"/>
    <property type="evidence" value="ECO:0007669"/>
    <property type="project" value="UniProtKB-SubCell"/>
</dbReference>
<dbReference type="InterPro" id="IPR000795">
    <property type="entry name" value="T_Tr_GTP-bd_dom"/>
</dbReference>
<evidence type="ECO:0000313" key="10">
    <source>
        <dbReference type="Proteomes" id="UP000306544"/>
    </source>
</evidence>
<dbReference type="CDD" id="cd04171">
    <property type="entry name" value="SelB"/>
    <property type="match status" value="1"/>
</dbReference>
<dbReference type="GO" id="GO:0001514">
    <property type="term" value="P:selenocysteine incorporation"/>
    <property type="evidence" value="ECO:0007669"/>
    <property type="project" value="InterPro"/>
</dbReference>
<dbReference type="SUPFAM" id="SSF52540">
    <property type="entry name" value="P-loop containing nucleoside triphosphate hydrolases"/>
    <property type="match status" value="1"/>
</dbReference>
<keyword evidence="3" id="KW-0963">Cytoplasm</keyword>
<dbReference type="PANTHER" id="PTHR43721:SF9">
    <property type="entry name" value="GTP-BINDING PROTEIN 1"/>
    <property type="match status" value="1"/>
</dbReference>
<dbReference type="AlphaFoldDB" id="A0A5R9A1U5"/>
<keyword evidence="5" id="KW-0342">GTP-binding</keyword>
<dbReference type="RefSeq" id="WP_138171145.1">
    <property type="nucleotide sequence ID" value="NZ_VAWA01000024.1"/>
</dbReference>
<comment type="caution">
    <text evidence="9">The sequence shown here is derived from an EMBL/GenBank/DDBJ whole genome shotgun (WGS) entry which is preliminary data.</text>
</comment>
<evidence type="ECO:0000259" key="8">
    <source>
        <dbReference type="PROSITE" id="PS51722"/>
    </source>
</evidence>
<dbReference type="InterPro" id="IPR009000">
    <property type="entry name" value="Transl_B-barrel_sf"/>
</dbReference>
<dbReference type="PROSITE" id="PS51722">
    <property type="entry name" value="G_TR_2"/>
    <property type="match status" value="1"/>
</dbReference>
<evidence type="ECO:0000256" key="2">
    <source>
        <dbReference type="ARBA" id="ARBA00015953"/>
    </source>
</evidence>
<dbReference type="Pfam" id="PF09107">
    <property type="entry name" value="WHD_3rd_SelB"/>
    <property type="match status" value="1"/>
</dbReference>
<dbReference type="NCBIfam" id="TIGR00475">
    <property type="entry name" value="selB"/>
    <property type="match status" value="1"/>
</dbReference>
<comment type="subcellular location">
    <subcellularLocation>
        <location evidence="1">Cytoplasm</location>
    </subcellularLocation>
</comment>
<dbReference type="InterPro" id="IPR015191">
    <property type="entry name" value="SelB_WHD4"/>
</dbReference>
<keyword evidence="4" id="KW-0648">Protein biosynthesis</keyword>
<gene>
    <name evidence="9" type="primary">selB</name>
    <name evidence="9" type="ORF">FEF27_12075</name>
</gene>
<dbReference type="Gene3D" id="2.40.30.10">
    <property type="entry name" value="Translation factors"/>
    <property type="match status" value="1"/>
</dbReference>
<dbReference type="GO" id="GO:0003723">
    <property type="term" value="F:RNA binding"/>
    <property type="evidence" value="ECO:0007669"/>
    <property type="project" value="InterPro"/>
</dbReference>
<proteinExistence type="predicted"/>
<dbReference type="Gene3D" id="1.10.10.10">
    <property type="entry name" value="Winged helix-like DNA-binding domain superfamily/Winged helix DNA-binding domain"/>
    <property type="match status" value="1"/>
</dbReference>
<dbReference type="GO" id="GO:0003746">
    <property type="term" value="F:translation elongation factor activity"/>
    <property type="evidence" value="ECO:0007669"/>
    <property type="project" value="UniProtKB-KW"/>
</dbReference>
<name>A0A5R9A1U5_9MICC</name>
<dbReference type="Pfam" id="PF00009">
    <property type="entry name" value="GTP_EFTU"/>
    <property type="match status" value="1"/>
</dbReference>
<dbReference type="SUPFAM" id="SSF46785">
    <property type="entry name" value="Winged helix' DNA-binding domain"/>
    <property type="match status" value="1"/>
</dbReference>
<dbReference type="PANTHER" id="PTHR43721">
    <property type="entry name" value="ELONGATION FACTOR TU-RELATED"/>
    <property type="match status" value="1"/>
</dbReference>
<dbReference type="InterPro" id="IPR036390">
    <property type="entry name" value="WH_DNA-bd_sf"/>
</dbReference>
<protein>
    <recommendedName>
        <fullName evidence="2">Selenocysteine-specific elongation factor</fullName>
    </recommendedName>
    <alternativeName>
        <fullName evidence="7">SelB translation factor</fullName>
    </alternativeName>
</protein>
<dbReference type="InterPro" id="IPR004535">
    <property type="entry name" value="Transl_elong_SelB"/>
</dbReference>
<evidence type="ECO:0000313" key="9">
    <source>
        <dbReference type="EMBL" id="TLP71867.1"/>
    </source>
</evidence>
<reference evidence="9 10" key="1">
    <citation type="submission" date="2019-05" db="EMBL/GenBank/DDBJ databases">
        <title>Nesterenkonia sp. GY239, isolated from the Southern Atlantic Ocean.</title>
        <authorList>
            <person name="Zhang G."/>
        </authorList>
    </citation>
    <scope>NUCLEOTIDE SEQUENCE [LARGE SCALE GENOMIC DNA]</scope>
    <source>
        <strain evidence="9 10">GY239</strain>
    </source>
</reference>
<dbReference type="GO" id="GO:0005525">
    <property type="term" value="F:GTP binding"/>
    <property type="evidence" value="ECO:0007669"/>
    <property type="project" value="UniProtKB-KW"/>
</dbReference>
<dbReference type="InterPro" id="IPR027417">
    <property type="entry name" value="P-loop_NTPase"/>
</dbReference>
<dbReference type="Proteomes" id="UP000306544">
    <property type="component" value="Unassembled WGS sequence"/>
</dbReference>
<evidence type="ECO:0000256" key="4">
    <source>
        <dbReference type="ARBA" id="ARBA00022917"/>
    </source>
</evidence>
<dbReference type="Pfam" id="PF03144">
    <property type="entry name" value="GTP_EFTU_D2"/>
    <property type="match status" value="1"/>
</dbReference>
<evidence type="ECO:0000256" key="7">
    <source>
        <dbReference type="ARBA" id="ARBA00031615"/>
    </source>
</evidence>
<organism evidence="9 10">
    <name type="scientific">Nesterenkonia sphaerica</name>
    <dbReference type="NCBI Taxonomy" id="1804988"/>
    <lineage>
        <taxon>Bacteria</taxon>
        <taxon>Bacillati</taxon>
        <taxon>Actinomycetota</taxon>
        <taxon>Actinomycetes</taxon>
        <taxon>Micrococcales</taxon>
        <taxon>Micrococcaceae</taxon>
        <taxon>Nesterenkonia</taxon>
    </lineage>
</organism>
<dbReference type="InterPro" id="IPR050055">
    <property type="entry name" value="EF-Tu_GTPase"/>
</dbReference>
<dbReference type="Gene3D" id="3.40.50.300">
    <property type="entry name" value="P-loop containing nucleotide triphosphate hydrolases"/>
    <property type="match status" value="1"/>
</dbReference>
<keyword evidence="9" id="KW-0251">Elongation factor</keyword>
<dbReference type="GO" id="GO:0003924">
    <property type="term" value="F:GTPase activity"/>
    <property type="evidence" value="ECO:0007669"/>
    <property type="project" value="InterPro"/>
</dbReference>
<feature type="domain" description="Tr-type G" evidence="8">
    <location>
        <begin position="1"/>
        <end position="170"/>
    </location>
</feature>
<dbReference type="EMBL" id="VAWA01000024">
    <property type="protein sequence ID" value="TLP71867.1"/>
    <property type="molecule type" value="Genomic_DNA"/>
</dbReference>
<dbReference type="InterPro" id="IPR004161">
    <property type="entry name" value="EFTu-like_2"/>
</dbReference>
<comment type="function">
    <text evidence="6">Translation factor necessary for the incorporation of selenocysteine into proteins. It probably replaces EF-Tu for the insertion of selenocysteine directed by the UGA codon. SelB binds GTP and GDP.</text>
</comment>
<keyword evidence="5" id="KW-0547">Nucleotide-binding</keyword>
<dbReference type="InterPro" id="IPR036388">
    <property type="entry name" value="WH-like_DNA-bd_sf"/>
</dbReference>
<dbReference type="OrthoDB" id="9803139at2"/>
<dbReference type="SUPFAM" id="SSF50447">
    <property type="entry name" value="Translation proteins"/>
    <property type="match status" value="1"/>
</dbReference>
<evidence type="ECO:0000256" key="5">
    <source>
        <dbReference type="ARBA" id="ARBA00023134"/>
    </source>
</evidence>